<proteinExistence type="predicted"/>
<dbReference type="RefSeq" id="WP_027107002.1">
    <property type="nucleotide sequence ID" value="NZ_JQBZ01000025.1"/>
</dbReference>
<dbReference type="Proteomes" id="UP000051500">
    <property type="component" value="Unassembled WGS sequence"/>
</dbReference>
<feature type="domain" description="ATP-grasp" evidence="1">
    <location>
        <begin position="80"/>
        <end position="222"/>
    </location>
</feature>
<comment type="caution">
    <text evidence="2">The sequence shown here is derived from an EMBL/GenBank/DDBJ whole genome shotgun (WGS) entry which is preliminary data.</text>
</comment>
<gene>
    <name evidence="2" type="ORF">IV53_GL000561</name>
</gene>
<dbReference type="AlphaFoldDB" id="A0A0R2KR43"/>
<dbReference type="eggNOG" id="ENOG502Z9P3">
    <property type="taxonomic scope" value="Bacteria"/>
</dbReference>
<evidence type="ECO:0000313" key="3">
    <source>
        <dbReference type="Proteomes" id="UP000051500"/>
    </source>
</evidence>
<dbReference type="Pfam" id="PF18299">
    <property type="entry name" value="R2K_2"/>
    <property type="match status" value="1"/>
</dbReference>
<dbReference type="PATRIC" id="fig|1122146.4.peg.577"/>
<name>A0A0R2KR43_9LACO</name>
<dbReference type="EMBL" id="JQBZ01000025">
    <property type="protein sequence ID" value="KRN88596.1"/>
    <property type="molecule type" value="Genomic_DNA"/>
</dbReference>
<protein>
    <recommendedName>
        <fullName evidence="1">ATP-grasp domain-containing protein</fullName>
    </recommendedName>
</protein>
<keyword evidence="3" id="KW-1185">Reference proteome</keyword>
<sequence>MTVYIKKVKYLTQTSINKYISKVGFSLRGEKVVEYDDLKEILPLNRDDIVVDYIGGMYRIFNYMRIERPEYDYPNALEKFYHRKIKAGVLADIFNDDGTIQKSFIKPRLETKVFTGKLIETYYDLIGLNIDRNYPIWISEPINIIAEWRTFVVNHEILAIQKYAGQFGVVYDYDVVKQAVLAWEDSPCAYALDIGLTDQGETVVVEVNDGFSVGFYGLDPYNAAIFLETRWRELTADYFNII</sequence>
<dbReference type="InterPro" id="IPR041261">
    <property type="entry name" value="R2K_2"/>
</dbReference>
<dbReference type="STRING" id="1122146.IV53_GL000561"/>
<organism evidence="2 3">
    <name type="scientific">Ligilactobacillus ceti DSM 22408</name>
    <dbReference type="NCBI Taxonomy" id="1122146"/>
    <lineage>
        <taxon>Bacteria</taxon>
        <taxon>Bacillati</taxon>
        <taxon>Bacillota</taxon>
        <taxon>Bacilli</taxon>
        <taxon>Lactobacillales</taxon>
        <taxon>Lactobacillaceae</taxon>
        <taxon>Ligilactobacillus</taxon>
    </lineage>
</organism>
<accession>A0A0R2KR43</accession>
<dbReference type="OrthoDB" id="482201at2"/>
<evidence type="ECO:0000313" key="2">
    <source>
        <dbReference type="EMBL" id="KRN88596.1"/>
    </source>
</evidence>
<evidence type="ECO:0000259" key="1">
    <source>
        <dbReference type="Pfam" id="PF18299"/>
    </source>
</evidence>
<reference evidence="2 3" key="1">
    <citation type="journal article" date="2015" name="Genome Announc.">
        <title>Expanding the biotechnology potential of lactobacilli through comparative genomics of 213 strains and associated genera.</title>
        <authorList>
            <person name="Sun Z."/>
            <person name="Harris H.M."/>
            <person name="McCann A."/>
            <person name="Guo C."/>
            <person name="Argimon S."/>
            <person name="Zhang W."/>
            <person name="Yang X."/>
            <person name="Jeffery I.B."/>
            <person name="Cooney J.C."/>
            <person name="Kagawa T.F."/>
            <person name="Liu W."/>
            <person name="Song Y."/>
            <person name="Salvetti E."/>
            <person name="Wrobel A."/>
            <person name="Rasinkangas P."/>
            <person name="Parkhill J."/>
            <person name="Rea M.C."/>
            <person name="O'Sullivan O."/>
            <person name="Ritari J."/>
            <person name="Douillard F.P."/>
            <person name="Paul Ross R."/>
            <person name="Yang R."/>
            <person name="Briner A.E."/>
            <person name="Felis G.E."/>
            <person name="de Vos W.M."/>
            <person name="Barrangou R."/>
            <person name="Klaenhammer T.R."/>
            <person name="Caufield P.W."/>
            <person name="Cui Y."/>
            <person name="Zhang H."/>
            <person name="O'Toole P.W."/>
        </authorList>
    </citation>
    <scope>NUCLEOTIDE SEQUENCE [LARGE SCALE GENOMIC DNA]</scope>
    <source>
        <strain evidence="2 3">DSM 22408</strain>
    </source>
</reference>